<dbReference type="EC" id="2.7.-.-" evidence="3"/>
<dbReference type="InterPro" id="IPR012549">
    <property type="entry name" value="EptA-like_N"/>
</dbReference>
<evidence type="ECO:0000313" key="3">
    <source>
        <dbReference type="EMBL" id="SQB25672.1"/>
    </source>
</evidence>
<protein>
    <submittedName>
        <fullName evidence="3">Putative cell division protein</fullName>
        <ecNumber evidence="3">2.7.-.-</ecNumber>
    </submittedName>
</protein>
<evidence type="ECO:0000256" key="1">
    <source>
        <dbReference type="SAM" id="Phobius"/>
    </source>
</evidence>
<proteinExistence type="predicted"/>
<evidence type="ECO:0000313" key="4">
    <source>
        <dbReference type="Proteomes" id="UP000251584"/>
    </source>
</evidence>
<dbReference type="GO" id="GO:0005886">
    <property type="term" value="C:plasma membrane"/>
    <property type="evidence" value="ECO:0007669"/>
    <property type="project" value="UniProtKB-SubCell"/>
</dbReference>
<dbReference type="PANTHER" id="PTHR30443:SF0">
    <property type="entry name" value="PHOSPHOETHANOLAMINE TRANSFERASE EPTA"/>
    <property type="match status" value="1"/>
</dbReference>
<keyword evidence="1" id="KW-1133">Transmembrane helix</keyword>
<dbReference type="EMBL" id="UAVY01000002">
    <property type="protein sequence ID" value="SQB25672.1"/>
    <property type="molecule type" value="Genomic_DNA"/>
</dbReference>
<keyword evidence="3" id="KW-0132">Cell division</keyword>
<feature type="transmembrane region" description="Helical" evidence="1">
    <location>
        <begin position="76"/>
        <end position="99"/>
    </location>
</feature>
<dbReference type="GO" id="GO:0016776">
    <property type="term" value="F:phosphotransferase activity, phosphate group as acceptor"/>
    <property type="evidence" value="ECO:0007669"/>
    <property type="project" value="TreeGrafter"/>
</dbReference>
<name>A0A2X2V4K1_CITKO</name>
<reference evidence="3 4" key="1">
    <citation type="submission" date="2018-06" db="EMBL/GenBank/DDBJ databases">
        <authorList>
            <consortium name="Pathogen Informatics"/>
            <person name="Doyle S."/>
        </authorList>
    </citation>
    <scope>NUCLEOTIDE SEQUENCE [LARGE SCALE GENOMIC DNA]</scope>
    <source>
        <strain evidence="3 4">NCTC10786</strain>
    </source>
</reference>
<dbReference type="PANTHER" id="PTHR30443">
    <property type="entry name" value="INNER MEMBRANE PROTEIN"/>
    <property type="match status" value="1"/>
</dbReference>
<accession>A0A2X2V4K1</accession>
<keyword evidence="3" id="KW-0808">Transferase</keyword>
<sequence length="140" mass="15489">MLKRVLKRPTLGHITWLLLLSFYIAVCLNIAFYKQVMQALPLDSMHNVLVFLSMPLVAFSVINIVLTLASFLWLNRLLACLFILTGAAAQYFIMTYGIVMDRSMIANMMDTTPAETFALVTPQMALTLGLSGLSGGGNRL</sequence>
<feature type="domain" description="Phosphoethanolamine transferase N-terminal" evidence="2">
    <location>
        <begin position="59"/>
        <end position="133"/>
    </location>
</feature>
<gene>
    <name evidence="3" type="primary">eptA_2</name>
    <name evidence="3" type="ORF">NCTC10786_01357</name>
</gene>
<dbReference type="InterPro" id="IPR040423">
    <property type="entry name" value="PEA_transferase"/>
</dbReference>
<dbReference type="GO" id="GO:0009244">
    <property type="term" value="P:lipopolysaccharide core region biosynthetic process"/>
    <property type="evidence" value="ECO:0007669"/>
    <property type="project" value="TreeGrafter"/>
</dbReference>
<evidence type="ECO:0000259" key="2">
    <source>
        <dbReference type="Pfam" id="PF08019"/>
    </source>
</evidence>
<organism evidence="3 4">
    <name type="scientific">Citrobacter koseri</name>
    <name type="common">Citrobacter diversus</name>
    <dbReference type="NCBI Taxonomy" id="545"/>
    <lineage>
        <taxon>Bacteria</taxon>
        <taxon>Pseudomonadati</taxon>
        <taxon>Pseudomonadota</taxon>
        <taxon>Gammaproteobacteria</taxon>
        <taxon>Enterobacterales</taxon>
        <taxon>Enterobacteriaceae</taxon>
        <taxon>Citrobacter</taxon>
    </lineage>
</organism>
<dbReference type="Proteomes" id="UP000251584">
    <property type="component" value="Unassembled WGS sequence"/>
</dbReference>
<keyword evidence="1" id="KW-0812">Transmembrane</keyword>
<dbReference type="Pfam" id="PF08019">
    <property type="entry name" value="EptA_B_N"/>
    <property type="match status" value="1"/>
</dbReference>
<keyword evidence="3" id="KW-0131">Cell cycle</keyword>
<feature type="transmembrane region" description="Helical" evidence="1">
    <location>
        <begin position="14"/>
        <end position="33"/>
    </location>
</feature>
<dbReference type="AlphaFoldDB" id="A0A2X2V4K1"/>
<dbReference type="GO" id="GO:0051301">
    <property type="term" value="P:cell division"/>
    <property type="evidence" value="ECO:0007669"/>
    <property type="project" value="UniProtKB-KW"/>
</dbReference>
<feature type="transmembrane region" description="Helical" evidence="1">
    <location>
        <begin position="45"/>
        <end position="70"/>
    </location>
</feature>
<keyword evidence="1" id="KW-0472">Membrane</keyword>